<dbReference type="InterPro" id="IPR033248">
    <property type="entry name" value="Transketolase_C"/>
</dbReference>
<protein>
    <recommendedName>
        <fullName evidence="1">Transketolase-like pyrimidine-binding domain-containing protein</fullName>
    </recommendedName>
</protein>
<proteinExistence type="predicted"/>
<organism evidence="2">
    <name type="scientific">marine sediment metagenome</name>
    <dbReference type="NCBI Taxonomy" id="412755"/>
    <lineage>
        <taxon>unclassified sequences</taxon>
        <taxon>metagenomes</taxon>
        <taxon>ecological metagenomes</taxon>
    </lineage>
</organism>
<reference evidence="2" key="1">
    <citation type="journal article" date="2015" name="Nature">
        <title>Complex archaea that bridge the gap between prokaryotes and eukaryotes.</title>
        <authorList>
            <person name="Spang A."/>
            <person name="Saw J.H."/>
            <person name="Jorgensen S.L."/>
            <person name="Zaremba-Niedzwiedzka K."/>
            <person name="Martijn J."/>
            <person name="Lind A.E."/>
            <person name="van Eijk R."/>
            <person name="Schleper C."/>
            <person name="Guy L."/>
            <person name="Ettema T.J."/>
        </authorList>
    </citation>
    <scope>NUCLEOTIDE SEQUENCE</scope>
</reference>
<dbReference type="Pfam" id="PF02780">
    <property type="entry name" value="Transketolase_C"/>
    <property type="match status" value="1"/>
</dbReference>
<sequence>MKMKKIRQEFADTMLEVGLIDPKLLVMVGDISHGILQKFNHSCPGRYYNVGICEPSIVSMAAGVYKSGLIPVVHTIAPFIIERAYEQIKLDFGYQQYGVNLVAVGNAFDYSQLGCSHHCYADISLMKHFKRANIFFPSSPLEFNILFKKAYNNSQINYFRIPEYSHDVILNKDQIIVGKGIRIKEGRDFTILAIGYHLKTALEAQKILSSKKISLEILYYPTIKPFDEHLVINSILKTKNILVIEEASSSDGVFNYVLNATKNISGVNYSHIAIDDFIHDYDTYDNLCYKHGFSAENIINKIIATIQSKEAQKLEKVLK</sequence>
<dbReference type="InterPro" id="IPR029061">
    <property type="entry name" value="THDP-binding"/>
</dbReference>
<dbReference type="InterPro" id="IPR005475">
    <property type="entry name" value="Transketolase-like_Pyr-bd"/>
</dbReference>
<dbReference type="Pfam" id="PF02779">
    <property type="entry name" value="Transket_pyr"/>
    <property type="match status" value="1"/>
</dbReference>
<evidence type="ECO:0000259" key="1">
    <source>
        <dbReference type="SMART" id="SM00861"/>
    </source>
</evidence>
<dbReference type="InterPro" id="IPR051157">
    <property type="entry name" value="PDH/Transketolase"/>
</dbReference>
<dbReference type="Gene3D" id="3.40.50.970">
    <property type="match status" value="1"/>
</dbReference>
<dbReference type="InterPro" id="IPR009014">
    <property type="entry name" value="Transketo_C/PFOR_II"/>
</dbReference>
<dbReference type="SMART" id="SM00861">
    <property type="entry name" value="Transket_pyr"/>
    <property type="match status" value="1"/>
</dbReference>
<accession>A0A0F9H2P3</accession>
<dbReference type="AlphaFoldDB" id="A0A0F9H2P3"/>
<name>A0A0F9H2P3_9ZZZZ</name>
<dbReference type="PANTHER" id="PTHR43825:SF1">
    <property type="entry name" value="TRANSKETOLASE-LIKE PYRIMIDINE-BINDING DOMAIN-CONTAINING PROTEIN"/>
    <property type="match status" value="1"/>
</dbReference>
<dbReference type="SUPFAM" id="SSF52518">
    <property type="entry name" value="Thiamin diphosphate-binding fold (THDP-binding)"/>
    <property type="match status" value="1"/>
</dbReference>
<comment type="caution">
    <text evidence="2">The sequence shown here is derived from an EMBL/GenBank/DDBJ whole genome shotgun (WGS) entry which is preliminary data.</text>
</comment>
<feature type="domain" description="Transketolase-like pyrimidine-binding" evidence="1">
    <location>
        <begin position="4"/>
        <end position="166"/>
    </location>
</feature>
<gene>
    <name evidence="2" type="ORF">LCGC14_1755460</name>
</gene>
<dbReference type="SUPFAM" id="SSF52922">
    <property type="entry name" value="TK C-terminal domain-like"/>
    <property type="match status" value="1"/>
</dbReference>
<dbReference type="PANTHER" id="PTHR43825">
    <property type="entry name" value="PYRUVATE DEHYDROGENASE E1 COMPONENT"/>
    <property type="match status" value="1"/>
</dbReference>
<dbReference type="Gene3D" id="3.40.50.920">
    <property type="match status" value="1"/>
</dbReference>
<dbReference type="CDD" id="cd07033">
    <property type="entry name" value="TPP_PYR_DXS_TK_like"/>
    <property type="match status" value="1"/>
</dbReference>
<dbReference type="EMBL" id="LAZR01016251">
    <property type="protein sequence ID" value="KKM05305.1"/>
    <property type="molecule type" value="Genomic_DNA"/>
</dbReference>
<evidence type="ECO:0000313" key="2">
    <source>
        <dbReference type="EMBL" id="KKM05305.1"/>
    </source>
</evidence>